<dbReference type="GO" id="GO:0016757">
    <property type="term" value="F:glycosyltransferase activity"/>
    <property type="evidence" value="ECO:0007669"/>
    <property type="project" value="UniProtKB-KW"/>
</dbReference>
<evidence type="ECO:0000313" key="6">
    <source>
        <dbReference type="EMBL" id="KAH7300961.1"/>
    </source>
</evidence>
<proteinExistence type="predicted"/>
<evidence type="ECO:0000256" key="5">
    <source>
        <dbReference type="ARBA" id="ARBA00023180"/>
    </source>
</evidence>
<evidence type="ECO:0000256" key="1">
    <source>
        <dbReference type="ARBA" id="ARBA00004606"/>
    </source>
</evidence>
<organism evidence="6 7">
    <name type="scientific">Ceratopteris richardii</name>
    <name type="common">Triangle waterfern</name>
    <dbReference type="NCBI Taxonomy" id="49495"/>
    <lineage>
        <taxon>Eukaryota</taxon>
        <taxon>Viridiplantae</taxon>
        <taxon>Streptophyta</taxon>
        <taxon>Embryophyta</taxon>
        <taxon>Tracheophyta</taxon>
        <taxon>Polypodiopsida</taxon>
        <taxon>Polypodiidae</taxon>
        <taxon>Polypodiales</taxon>
        <taxon>Pteridineae</taxon>
        <taxon>Pteridaceae</taxon>
        <taxon>Parkerioideae</taxon>
        <taxon>Ceratopteris</taxon>
    </lineage>
</organism>
<evidence type="ECO:0000256" key="2">
    <source>
        <dbReference type="ARBA" id="ARBA00022676"/>
    </source>
</evidence>
<dbReference type="Proteomes" id="UP000825935">
    <property type="component" value="Chromosome 23"/>
</dbReference>
<evidence type="ECO:0000313" key="7">
    <source>
        <dbReference type="Proteomes" id="UP000825935"/>
    </source>
</evidence>
<gene>
    <name evidence="6" type="ORF">KP509_23G005800</name>
</gene>
<accession>A0A8T2RYM6</accession>
<comment type="caution">
    <text evidence="6">The sequence shown here is derived from an EMBL/GenBank/DDBJ whole genome shotgun (WGS) entry which is preliminary data.</text>
</comment>
<keyword evidence="7" id="KW-1185">Reference proteome</keyword>
<keyword evidence="2" id="KW-0328">Glycosyltransferase</keyword>
<dbReference type="OMA" id="KYCKKKP"/>
<evidence type="ECO:0008006" key="8">
    <source>
        <dbReference type="Google" id="ProtNLM"/>
    </source>
</evidence>
<dbReference type="PANTHER" id="PTHR31042">
    <property type="entry name" value="CORE-2/I-BRANCHING BETA-1,6-N-ACETYLGLUCOSAMINYLTRANSFERASE FAMILY PROTEIN-RELATED"/>
    <property type="match status" value="1"/>
</dbReference>
<evidence type="ECO:0000256" key="4">
    <source>
        <dbReference type="ARBA" id="ARBA00023136"/>
    </source>
</evidence>
<comment type="subcellular location">
    <subcellularLocation>
        <location evidence="1">Membrane</location>
        <topology evidence="1">Single-pass type II membrane protein</topology>
    </subcellularLocation>
</comment>
<keyword evidence="5" id="KW-0325">Glycoprotein</keyword>
<dbReference type="OrthoDB" id="191334at2759"/>
<sequence>MSKKKAAVGHDRLKRGSFCGFGSLLLLAFALVFLLDSPTNWPSSYLSIEDRDNTWPEVDAPASARRKLAFLFIARNRMPVDTVWDLFFHEAAKEFFSIYIHSRPGFIYNKRTTACRYFYNRQISTSILVDWGEASMIEAEKLLLVEALKDPANDRFVLVSDSCIPLYNFTYIYNYLMTSPKSFVDSFFDAKESRYNPKMAPVIQRENWRKGSQWFALKRDHAAIVAADADVFRMFQRHCKRRPLPEFWRQQSMNGDPSKQHNCIPDEHYVQTLLAIKGLEDEVERRGITFSLWDQSGRIQERKGWHPVTFALSDANVDLIRGIKNITSINYEAEYRTEWCTSNGTAQPCFLFARKFTRHAAMKLLNLTLQAI</sequence>
<dbReference type="GO" id="GO:0016020">
    <property type="term" value="C:membrane"/>
    <property type="evidence" value="ECO:0007669"/>
    <property type="project" value="UniProtKB-SubCell"/>
</dbReference>
<dbReference type="Pfam" id="PF02485">
    <property type="entry name" value="Branch"/>
    <property type="match status" value="1"/>
</dbReference>
<dbReference type="InterPro" id="IPR044174">
    <property type="entry name" value="BC10-like"/>
</dbReference>
<keyword evidence="3" id="KW-0808">Transferase</keyword>
<name>A0A8T2RYM6_CERRI</name>
<protein>
    <recommendedName>
        <fullName evidence="8">Core-2/I-branching beta-1,6-N-acetylglucosaminyltransferase family protein</fullName>
    </recommendedName>
</protein>
<dbReference type="InterPro" id="IPR003406">
    <property type="entry name" value="Glyco_trans_14"/>
</dbReference>
<dbReference type="EMBL" id="CM035428">
    <property type="protein sequence ID" value="KAH7300961.1"/>
    <property type="molecule type" value="Genomic_DNA"/>
</dbReference>
<dbReference type="PANTHER" id="PTHR31042:SF145">
    <property type="entry name" value="CORE-2_I-BRANCHING BETA-1,6-N-ACETYLGLUCOSAMINYLTRANSFERASE FAMILY PROTEIN"/>
    <property type="match status" value="1"/>
</dbReference>
<evidence type="ECO:0000256" key="3">
    <source>
        <dbReference type="ARBA" id="ARBA00022679"/>
    </source>
</evidence>
<reference evidence="6 7" key="1">
    <citation type="submission" date="2021-08" db="EMBL/GenBank/DDBJ databases">
        <title>WGS assembly of Ceratopteris richardii.</title>
        <authorList>
            <person name="Marchant D.B."/>
            <person name="Chen G."/>
            <person name="Jenkins J."/>
            <person name="Shu S."/>
            <person name="Leebens-Mack J."/>
            <person name="Grimwood J."/>
            <person name="Schmutz J."/>
            <person name="Soltis P."/>
            <person name="Soltis D."/>
            <person name="Chen Z.-H."/>
        </authorList>
    </citation>
    <scope>NUCLEOTIDE SEQUENCE [LARGE SCALE GENOMIC DNA]</scope>
    <source>
        <strain evidence="6">Whitten #5841</strain>
        <tissue evidence="6">Leaf</tissue>
    </source>
</reference>
<dbReference type="AlphaFoldDB" id="A0A8T2RYM6"/>
<keyword evidence="4" id="KW-0472">Membrane</keyword>